<dbReference type="InterPro" id="IPR000297">
    <property type="entry name" value="PPIase_PpiC"/>
</dbReference>
<keyword evidence="1" id="KW-0697">Rotamase</keyword>
<sequence>MVISKIRKKLVIFIWAAIIIFVLFIFLQWGMDVASSKGSNAKNLNIVGRVNGIGISYTEFEKNYSQTLQQLRKQYGELSPEQKKVVSDRIFNQMVADVLMNEEINKLHFDVSDKEIMNIILNSPPQNVMNDTSLFTNGKFDINKYRAIIQDPRNSQYVNMYAAQLKEVIPKQKLQDYITSFIALPDNEIIRNIVENYQKETIEYGVFPIANDMQSVNYTESQGKEYYETHKNQFIIKNKADIAVVRFPIEPSITDQDLAYSEIKEIYNEVKSGKDFAEEAKTISQDPGSAANGGMLGWIKRGMMVPQFEKVAFSMKSGEISTPFKTKYGWHIVKVYSNRGDSVKVAHILIKLLPSDETIYNIKENADNFTKIADKIGIEKAAENAKLSIDTFKLVDMDNPVIEEYGETRELKQFLKNHKSGDISYAVNTGKYFIVASIIAKYDSTLLPFDKVKDVVKDSTMFATAQIITRGRAAGAYKLIQKGKSFKGAVEDRKGKYYKMSDITMFSNIPGIGNELKFNGAAFSLKEGLTSKPFKVGNKYTILRVINKKDISQDELKKILTNFVSKLKSMKQQEVFNDWLKELIDKSKIEDYRYQFGY</sequence>
<dbReference type="Proteomes" id="UP000282321">
    <property type="component" value="Unassembled WGS sequence"/>
</dbReference>
<organism evidence="4 5">
    <name type="scientific">candidate division TA06 bacterium</name>
    <dbReference type="NCBI Taxonomy" id="2250710"/>
    <lineage>
        <taxon>Bacteria</taxon>
        <taxon>Bacteria division TA06</taxon>
    </lineage>
</organism>
<keyword evidence="2" id="KW-0472">Membrane</keyword>
<dbReference type="PANTHER" id="PTHR47245">
    <property type="entry name" value="PEPTIDYLPROLYL ISOMERASE"/>
    <property type="match status" value="1"/>
</dbReference>
<proteinExistence type="predicted"/>
<accession>A0A660SCG0</accession>
<dbReference type="Pfam" id="PF13623">
    <property type="entry name" value="SurA_N_2"/>
    <property type="match status" value="1"/>
</dbReference>
<comment type="caution">
    <text evidence="4">The sequence shown here is derived from an EMBL/GenBank/DDBJ whole genome shotgun (WGS) entry which is preliminary data.</text>
</comment>
<reference evidence="4 5" key="1">
    <citation type="submission" date="2018-06" db="EMBL/GenBank/DDBJ databases">
        <title>Extensive metabolic versatility and redundancy in microbially diverse, dynamic hydrothermal sediments.</title>
        <authorList>
            <person name="Dombrowski N."/>
            <person name="Teske A."/>
            <person name="Baker B.J."/>
        </authorList>
    </citation>
    <scope>NUCLEOTIDE SEQUENCE [LARGE SCALE GENOMIC DNA]</scope>
    <source>
        <strain evidence="4">B35_G9</strain>
    </source>
</reference>
<dbReference type="GO" id="GO:0003755">
    <property type="term" value="F:peptidyl-prolyl cis-trans isomerase activity"/>
    <property type="evidence" value="ECO:0007669"/>
    <property type="project" value="UniProtKB-KW"/>
</dbReference>
<evidence type="ECO:0000259" key="3">
    <source>
        <dbReference type="PROSITE" id="PS50198"/>
    </source>
</evidence>
<dbReference type="PROSITE" id="PS50198">
    <property type="entry name" value="PPIC_PPIASE_2"/>
    <property type="match status" value="1"/>
</dbReference>
<evidence type="ECO:0000313" key="4">
    <source>
        <dbReference type="EMBL" id="RKX67856.1"/>
    </source>
</evidence>
<keyword evidence="2" id="KW-1133">Transmembrane helix</keyword>
<feature type="transmembrane region" description="Helical" evidence="2">
    <location>
        <begin position="12"/>
        <end position="31"/>
    </location>
</feature>
<dbReference type="SUPFAM" id="SSF54534">
    <property type="entry name" value="FKBP-like"/>
    <property type="match status" value="1"/>
</dbReference>
<evidence type="ECO:0000256" key="1">
    <source>
        <dbReference type="PROSITE-ProRule" id="PRU00278"/>
    </source>
</evidence>
<name>A0A660SCG0_UNCT6</name>
<dbReference type="InterPro" id="IPR046357">
    <property type="entry name" value="PPIase_dom_sf"/>
</dbReference>
<dbReference type="InterPro" id="IPR050245">
    <property type="entry name" value="PrsA_foldase"/>
</dbReference>
<evidence type="ECO:0000313" key="5">
    <source>
        <dbReference type="Proteomes" id="UP000282321"/>
    </source>
</evidence>
<dbReference type="Gene3D" id="1.10.4030.10">
    <property type="entry name" value="Porin chaperone SurA, peptide-binding domain"/>
    <property type="match status" value="1"/>
</dbReference>
<dbReference type="PANTHER" id="PTHR47245:SF2">
    <property type="entry name" value="PEPTIDYL-PROLYL CIS-TRANS ISOMERASE HP_0175-RELATED"/>
    <property type="match status" value="1"/>
</dbReference>
<dbReference type="InterPro" id="IPR027304">
    <property type="entry name" value="Trigger_fact/SurA_dom_sf"/>
</dbReference>
<dbReference type="SUPFAM" id="SSF109998">
    <property type="entry name" value="Triger factor/SurA peptide-binding domain-like"/>
    <property type="match status" value="1"/>
</dbReference>
<dbReference type="EMBL" id="QNBC01000008">
    <property type="protein sequence ID" value="RKX67856.1"/>
    <property type="molecule type" value="Genomic_DNA"/>
</dbReference>
<dbReference type="Pfam" id="PF00639">
    <property type="entry name" value="Rotamase"/>
    <property type="match status" value="1"/>
</dbReference>
<evidence type="ECO:0000256" key="2">
    <source>
        <dbReference type="SAM" id="Phobius"/>
    </source>
</evidence>
<feature type="domain" description="PpiC" evidence="3">
    <location>
        <begin position="237"/>
        <end position="337"/>
    </location>
</feature>
<keyword evidence="1" id="KW-0413">Isomerase</keyword>
<dbReference type="Gene3D" id="3.10.50.40">
    <property type="match status" value="2"/>
</dbReference>
<gene>
    <name evidence="4" type="ORF">DRP44_01205</name>
</gene>
<dbReference type="AlphaFoldDB" id="A0A660SCG0"/>
<protein>
    <recommendedName>
        <fullName evidence="3">PpiC domain-containing protein</fullName>
    </recommendedName>
</protein>
<keyword evidence="2" id="KW-0812">Transmembrane</keyword>